<feature type="transmembrane region" description="Helical" evidence="1">
    <location>
        <begin position="56"/>
        <end position="77"/>
    </location>
</feature>
<proteinExistence type="predicted"/>
<keyword evidence="1" id="KW-0472">Membrane</keyword>
<evidence type="ECO:0000256" key="1">
    <source>
        <dbReference type="SAM" id="Phobius"/>
    </source>
</evidence>
<dbReference type="EMBL" id="LKAJ01000015">
    <property type="protein sequence ID" value="KRG19721.1"/>
    <property type="molecule type" value="Genomic_DNA"/>
</dbReference>
<keyword evidence="1" id="KW-0812">Transmembrane</keyword>
<keyword evidence="4" id="KW-1185">Reference proteome</keyword>
<evidence type="ECO:0000313" key="4">
    <source>
        <dbReference type="Proteomes" id="UP000051497"/>
    </source>
</evidence>
<evidence type="ECO:0000313" key="2">
    <source>
        <dbReference type="EMBL" id="KRG19721.1"/>
    </source>
</evidence>
<comment type="caution">
    <text evidence="2">The sequence shown here is derived from an EMBL/GenBank/DDBJ whole genome shotgun (WGS) entry which is preliminary data.</text>
</comment>
<dbReference type="EMBL" id="LKAJ02000001">
    <property type="protein sequence ID" value="MCS5710782.1"/>
    <property type="molecule type" value="Genomic_DNA"/>
</dbReference>
<dbReference type="RefSeq" id="WP_075067303.1">
    <property type="nucleotide sequence ID" value="NZ_LKAJ02000001.1"/>
</dbReference>
<sequence>MQELSLDLCHFIGGGFPETIDCDGKVLTKEDISFIATVGIIIGGFTGLIKLSSYPLLGGALGAMIGGMLFPISAHYIGKVMVATYEKIGIM</sequence>
<reference evidence="3" key="2">
    <citation type="journal article" date="2016" name="Genome Announc.">
        <title>Draft Genome Sequences of Two Novel Amoeba-Resistant Intranuclear Bacteria, 'Candidatus Berkiella cookevillensis' and 'Candidatus Berkiella aquae'.</title>
        <authorList>
            <person name="Mehari Y.T."/>
            <person name="Arivett B.A."/>
            <person name="Farone A.L."/>
            <person name="Gunderson J.H."/>
            <person name="Farone M.B."/>
        </authorList>
    </citation>
    <scope>NUCLEOTIDE SEQUENCE</scope>
    <source>
        <strain evidence="3">HT99</strain>
    </source>
</reference>
<dbReference type="AlphaFoldDB" id="A0A0Q9YJ52"/>
<accession>A0A0Q9YJ52</accession>
<evidence type="ECO:0000313" key="3">
    <source>
        <dbReference type="EMBL" id="MCS5710782.1"/>
    </source>
</evidence>
<dbReference type="Proteomes" id="UP000051497">
    <property type="component" value="Unassembled WGS sequence"/>
</dbReference>
<reference evidence="2" key="1">
    <citation type="submission" date="2015-09" db="EMBL/GenBank/DDBJ databases">
        <title>Draft Genome Sequences of Two Novel Amoeba-resistant Intranuclear Bacteria, Candidatus Berkiella cookevillensis and Candidatus Berkiella aquae.</title>
        <authorList>
            <person name="Mehari Y.T."/>
            <person name="Arivett B.A."/>
            <person name="Farone A.L."/>
            <person name="Gunderson J.H."/>
            <person name="Farone M.B."/>
        </authorList>
    </citation>
    <scope>NUCLEOTIDE SEQUENCE [LARGE SCALE GENOMIC DNA]</scope>
    <source>
        <strain evidence="2">HT99</strain>
    </source>
</reference>
<dbReference type="STRING" id="295108.HT99x_02700"/>
<gene>
    <name evidence="3" type="ORF">HT99x_005020</name>
    <name evidence="2" type="ORF">HT99x_02700</name>
</gene>
<feature type="transmembrane region" description="Helical" evidence="1">
    <location>
        <begin position="32"/>
        <end position="49"/>
    </location>
</feature>
<organism evidence="2">
    <name type="scientific">Candidatus Berkiella aquae</name>
    <dbReference type="NCBI Taxonomy" id="295108"/>
    <lineage>
        <taxon>Bacteria</taxon>
        <taxon>Pseudomonadati</taxon>
        <taxon>Pseudomonadota</taxon>
        <taxon>Gammaproteobacteria</taxon>
        <taxon>Candidatus Berkiellales</taxon>
        <taxon>Candidatus Berkiellaceae</taxon>
        <taxon>Candidatus Berkiella</taxon>
    </lineage>
</organism>
<name>A0A0Q9YJ52_9GAMM</name>
<protein>
    <submittedName>
        <fullName evidence="2">Uncharacterized protein</fullName>
    </submittedName>
</protein>
<reference evidence="3" key="3">
    <citation type="submission" date="2021-06" db="EMBL/GenBank/DDBJ databases">
        <title>Genomic Description and Analysis of Intracellular Bacteria, Candidatus Berkiella cookevillensis and Candidatus Berkiella aquae.</title>
        <authorList>
            <person name="Kidane D.T."/>
            <person name="Mehari Y.T."/>
            <person name="Rice F.C."/>
            <person name="Arivett B.A."/>
            <person name="Farone A.L."/>
            <person name="Berk S.G."/>
            <person name="Farone M.B."/>
        </authorList>
    </citation>
    <scope>NUCLEOTIDE SEQUENCE</scope>
    <source>
        <strain evidence="3">HT99</strain>
    </source>
</reference>
<keyword evidence="1" id="KW-1133">Transmembrane helix</keyword>